<feature type="compositionally biased region" description="Pro residues" evidence="1">
    <location>
        <begin position="207"/>
        <end position="216"/>
    </location>
</feature>
<feature type="compositionally biased region" description="Pro residues" evidence="1">
    <location>
        <begin position="327"/>
        <end position="336"/>
    </location>
</feature>
<dbReference type="OrthoDB" id="3258408at2759"/>
<comment type="caution">
    <text evidence="2">The sequence shown here is derived from an EMBL/GenBank/DDBJ whole genome shotgun (WGS) entry which is preliminary data.</text>
</comment>
<gene>
    <name evidence="2" type="ORF">E1B28_000861</name>
</gene>
<feature type="region of interest" description="Disordered" evidence="1">
    <location>
        <begin position="177"/>
        <end position="267"/>
    </location>
</feature>
<evidence type="ECO:0000256" key="1">
    <source>
        <dbReference type="SAM" id="MobiDB-lite"/>
    </source>
</evidence>
<feature type="region of interest" description="Disordered" evidence="1">
    <location>
        <begin position="318"/>
        <end position="360"/>
    </location>
</feature>
<evidence type="ECO:0000313" key="3">
    <source>
        <dbReference type="Proteomes" id="UP001049176"/>
    </source>
</evidence>
<reference evidence="2" key="1">
    <citation type="journal article" date="2021" name="Genome Biol. Evol.">
        <title>The assembled and annotated genome of the fairy-ring fungus Marasmius oreades.</title>
        <authorList>
            <person name="Hiltunen M."/>
            <person name="Ament-Velasquez S.L."/>
            <person name="Johannesson H."/>
        </authorList>
    </citation>
    <scope>NUCLEOTIDE SEQUENCE</scope>
    <source>
        <strain evidence="2">03SP1</strain>
    </source>
</reference>
<dbReference type="AlphaFoldDB" id="A0A9P7V2B6"/>
<name>A0A9P7V2B6_9AGAR</name>
<dbReference type="RefSeq" id="XP_043015444.1">
    <property type="nucleotide sequence ID" value="XM_043146739.1"/>
</dbReference>
<feature type="compositionally biased region" description="Acidic residues" evidence="1">
    <location>
        <begin position="348"/>
        <end position="360"/>
    </location>
</feature>
<keyword evidence="3" id="KW-1185">Reference proteome</keyword>
<dbReference type="GeneID" id="66069937"/>
<dbReference type="Proteomes" id="UP001049176">
    <property type="component" value="Chromosome 1"/>
</dbReference>
<dbReference type="KEGG" id="more:E1B28_000861"/>
<organism evidence="2 3">
    <name type="scientific">Marasmius oreades</name>
    <name type="common">fairy-ring Marasmius</name>
    <dbReference type="NCBI Taxonomy" id="181124"/>
    <lineage>
        <taxon>Eukaryota</taxon>
        <taxon>Fungi</taxon>
        <taxon>Dikarya</taxon>
        <taxon>Basidiomycota</taxon>
        <taxon>Agaricomycotina</taxon>
        <taxon>Agaricomycetes</taxon>
        <taxon>Agaricomycetidae</taxon>
        <taxon>Agaricales</taxon>
        <taxon>Marasmiineae</taxon>
        <taxon>Marasmiaceae</taxon>
        <taxon>Marasmius</taxon>
    </lineage>
</organism>
<feature type="region of interest" description="Disordered" evidence="1">
    <location>
        <begin position="28"/>
        <end position="52"/>
    </location>
</feature>
<feature type="compositionally biased region" description="Pro residues" evidence="1">
    <location>
        <begin position="227"/>
        <end position="242"/>
    </location>
</feature>
<protein>
    <submittedName>
        <fullName evidence="2">Uncharacterized protein</fullName>
    </submittedName>
</protein>
<accession>A0A9P7V2B6</accession>
<evidence type="ECO:0000313" key="2">
    <source>
        <dbReference type="EMBL" id="KAG7098974.1"/>
    </source>
</evidence>
<feature type="compositionally biased region" description="Low complexity" evidence="1">
    <location>
        <begin position="243"/>
        <end position="254"/>
    </location>
</feature>
<proteinExistence type="predicted"/>
<feature type="compositionally biased region" description="Polar residues" evidence="1">
    <location>
        <begin position="29"/>
        <end position="44"/>
    </location>
</feature>
<sequence>MSFQSFRLGEMVMQHPLPPHLLQLQQQPSTSITPSLAGQDNTKIGQRAPYGSGDSDDGYTLVFPSLEAFHEWRRKEEETQVVEFVKGDTHGSKAVPPRFKEHTKLVCARHSRSGRKKYVKKHPERIRKVPSRKIEGQGCPASISFKTYFDTDEIRVCYISQHSHEIGLANLPFTRKGRKAAAEQQRTPRRQRQTSDDNSTAPTLAPAQPPPPPPPANANAFSSGVLVPPPPPPQYAPGPPAAGQPYYQHSYPYQPLQPLPPNPEVGQDRWQNMETLFHSIREHARTFSYPVASIAALESVLLRLFLESPAQAQPIPIMQNHQHQHPPHPPPPPPPQTQTSSAPVPSGGEEEEESGSDESS</sequence>
<dbReference type="EMBL" id="CM032181">
    <property type="protein sequence ID" value="KAG7098974.1"/>
    <property type="molecule type" value="Genomic_DNA"/>
</dbReference>